<organism evidence="5 6">
    <name type="scientific">Cladonia borealis</name>
    <dbReference type="NCBI Taxonomy" id="184061"/>
    <lineage>
        <taxon>Eukaryota</taxon>
        <taxon>Fungi</taxon>
        <taxon>Dikarya</taxon>
        <taxon>Ascomycota</taxon>
        <taxon>Pezizomycotina</taxon>
        <taxon>Lecanoromycetes</taxon>
        <taxon>OSLEUM clade</taxon>
        <taxon>Lecanoromycetidae</taxon>
        <taxon>Lecanorales</taxon>
        <taxon>Lecanorineae</taxon>
        <taxon>Cladoniaceae</taxon>
        <taxon>Cladonia</taxon>
    </lineage>
</organism>
<feature type="compositionally biased region" description="Basic residues" evidence="3">
    <location>
        <begin position="240"/>
        <end position="269"/>
    </location>
</feature>
<protein>
    <recommendedName>
        <fullName evidence="4">RRM domain-containing protein</fullName>
    </recommendedName>
</protein>
<proteinExistence type="predicted"/>
<feature type="compositionally biased region" description="Low complexity" evidence="3">
    <location>
        <begin position="314"/>
        <end position="325"/>
    </location>
</feature>
<dbReference type="PANTHER" id="PTHR19965:SF82">
    <property type="entry name" value="THO COMPLEX SUBUNIT 4"/>
    <property type="match status" value="1"/>
</dbReference>
<dbReference type="Proteomes" id="UP001166286">
    <property type="component" value="Unassembled WGS sequence"/>
</dbReference>
<evidence type="ECO:0000259" key="4">
    <source>
        <dbReference type="PROSITE" id="PS50102"/>
    </source>
</evidence>
<feature type="compositionally biased region" description="Basic residues" evidence="3">
    <location>
        <begin position="15"/>
        <end position="24"/>
    </location>
</feature>
<dbReference type="InterPro" id="IPR035979">
    <property type="entry name" value="RBD_domain_sf"/>
</dbReference>
<reference evidence="5" key="1">
    <citation type="submission" date="2023-03" db="EMBL/GenBank/DDBJ databases">
        <title>Complete genome of Cladonia borealis.</title>
        <authorList>
            <person name="Park H."/>
        </authorList>
    </citation>
    <scope>NUCLEOTIDE SEQUENCE</scope>
    <source>
        <strain evidence="5">ANT050790</strain>
    </source>
</reference>
<evidence type="ECO:0000256" key="1">
    <source>
        <dbReference type="ARBA" id="ARBA00022884"/>
    </source>
</evidence>
<accession>A0AA39R4B1</accession>
<dbReference type="GO" id="GO:0005634">
    <property type="term" value="C:nucleus"/>
    <property type="evidence" value="ECO:0007669"/>
    <property type="project" value="TreeGrafter"/>
</dbReference>
<name>A0AA39R4B1_9LECA</name>
<dbReference type="Pfam" id="PF00076">
    <property type="entry name" value="RRM_1"/>
    <property type="match status" value="1"/>
</dbReference>
<dbReference type="SUPFAM" id="SSF54928">
    <property type="entry name" value="RNA-binding domain, RBD"/>
    <property type="match status" value="1"/>
</dbReference>
<dbReference type="SMART" id="SM00360">
    <property type="entry name" value="RRM"/>
    <property type="match status" value="1"/>
</dbReference>
<comment type="caution">
    <text evidence="5">The sequence shown here is derived from an EMBL/GenBank/DDBJ whole genome shotgun (WGS) entry which is preliminary data.</text>
</comment>
<evidence type="ECO:0000313" key="5">
    <source>
        <dbReference type="EMBL" id="KAK0513201.1"/>
    </source>
</evidence>
<dbReference type="GO" id="GO:0003729">
    <property type="term" value="F:mRNA binding"/>
    <property type="evidence" value="ECO:0007669"/>
    <property type="project" value="TreeGrafter"/>
</dbReference>
<dbReference type="PANTHER" id="PTHR19965">
    <property type="entry name" value="RNA AND EXPORT FACTOR BINDING PROTEIN"/>
    <property type="match status" value="1"/>
</dbReference>
<evidence type="ECO:0000313" key="6">
    <source>
        <dbReference type="Proteomes" id="UP001166286"/>
    </source>
</evidence>
<feature type="compositionally biased region" description="Basic and acidic residues" evidence="3">
    <location>
        <begin position="270"/>
        <end position="285"/>
    </location>
</feature>
<dbReference type="AlphaFoldDB" id="A0AA39R4B1"/>
<dbReference type="EMBL" id="JAFEKC020000008">
    <property type="protein sequence ID" value="KAK0513201.1"/>
    <property type="molecule type" value="Genomic_DNA"/>
</dbReference>
<sequence length="336" mass="38201">MDRPLEDVISEQQRRGNRGGRGRRGNNWPRDDSRKWNNRTDSSENIDTDWVHDKYDDDPHTAPRQPYRQPRNTRSERYSPEPDTSSAGARLRVENLHYDLTEDDLYDLFTRIAPVTSVSIRFDRAGRSSGTAFVTYSSISSANRAIREFDGANAAGQPIRLTLLPTAPSIDLIRGRGIAPRNPFDTAVKPGRSLFERIEEPNGRGMGRSRSRSPGAPRRTDVTKPPPEGVDRYIPPANGSRRRRSRTRSPRRRSPISRNRSPMRGRMRGGRPEDRDRNRERERGPRMVNGRPRKTQEELDKEMEDYWGGKQEEANGGAASEAGPAVVQDDDVDMIT</sequence>
<dbReference type="InterPro" id="IPR000504">
    <property type="entry name" value="RRM_dom"/>
</dbReference>
<feature type="compositionally biased region" description="Basic and acidic residues" evidence="3">
    <location>
        <begin position="49"/>
        <end position="61"/>
    </location>
</feature>
<feature type="region of interest" description="Disordered" evidence="3">
    <location>
        <begin position="1"/>
        <end position="89"/>
    </location>
</feature>
<evidence type="ECO:0000256" key="3">
    <source>
        <dbReference type="SAM" id="MobiDB-lite"/>
    </source>
</evidence>
<dbReference type="PROSITE" id="PS50102">
    <property type="entry name" value="RRM"/>
    <property type="match status" value="1"/>
</dbReference>
<evidence type="ECO:0000256" key="2">
    <source>
        <dbReference type="PROSITE-ProRule" id="PRU00176"/>
    </source>
</evidence>
<dbReference type="CDD" id="cd12418">
    <property type="entry name" value="RRM_Aly_REF_like"/>
    <property type="match status" value="1"/>
</dbReference>
<dbReference type="InterPro" id="IPR012677">
    <property type="entry name" value="Nucleotide-bd_a/b_plait_sf"/>
</dbReference>
<dbReference type="InterPro" id="IPR051229">
    <property type="entry name" value="ALYREF_mRNA_export"/>
</dbReference>
<feature type="region of interest" description="Disordered" evidence="3">
    <location>
        <begin position="175"/>
        <end position="336"/>
    </location>
</feature>
<dbReference type="Gene3D" id="3.30.70.330">
    <property type="match status" value="1"/>
</dbReference>
<feature type="domain" description="RRM" evidence="4">
    <location>
        <begin position="89"/>
        <end position="166"/>
    </location>
</feature>
<gene>
    <name evidence="5" type="ORF">JMJ35_004187</name>
</gene>
<keyword evidence="6" id="KW-1185">Reference proteome</keyword>
<keyword evidence="1 2" id="KW-0694">RNA-binding</keyword>